<evidence type="ECO:0000256" key="1">
    <source>
        <dbReference type="SAM" id="MobiDB-lite"/>
    </source>
</evidence>
<dbReference type="AlphaFoldDB" id="A0A250K4U3"/>
<evidence type="ECO:0000313" key="2">
    <source>
        <dbReference type="EMBL" id="ATB51065.1"/>
    </source>
</evidence>
<dbReference type="EMBL" id="CP022203">
    <property type="protein sequence ID" value="ATB51065.1"/>
    <property type="molecule type" value="Genomic_DNA"/>
</dbReference>
<dbReference type="Gene3D" id="1.25.10.10">
    <property type="entry name" value="Leucine-rich Repeat Variant"/>
    <property type="match status" value="1"/>
</dbReference>
<evidence type="ECO:0000313" key="3">
    <source>
        <dbReference type="Proteomes" id="UP000217343"/>
    </source>
</evidence>
<sequence>MWSSRESIRAQLISLLNATPPESLDTRRRIVWMLGSFGGVEQLPLFRELLLNPNEDFYLRDLALRAGAKHGLELSEQEFLHLDAESRDRSGPAFVVLQLLSFARLASFGPAMEEALLRLSPGLRAYLLVAQRRNPSAPQSPKRSRPTGAPVSRLNRGSTLLPILSRSVVNQPPAFPEWLFARWYHADRHLLQEEQVDSCQRLNLCVALAWRERPEVWPLFTEWAAEAPDWDELRVDWGVSRDELARITRTAPGLHQRAAEALSLPLPDLIAHWGEEPLLLRIERALRTESMASRVPCLVVKHPHAYAWARDLLFDWDVAQRRVLYPFLCDAVMASEVRSDLLEHLSDHDRSAAVRWALAAGRYPGNTAPINTVLRHVVAHTPTAEDRPLLLSALHGANEQMRGLAVSGLVALGESGPAWTDTLRALVHESSPDIRIPAAAGLVQQGQREWLTLLRHMATEAPSKDVKANAIRWLGRLDGGTSRDVFAQVLASAATSGEDALKSFSRPLAVAPEVEAALEALSHGGTDEDLCLLLNAGLRLGCPLLLEELWSHHLARPEDRMSHNEPAGG</sequence>
<dbReference type="Proteomes" id="UP000217343">
    <property type="component" value="Chromosome"/>
</dbReference>
<feature type="region of interest" description="Disordered" evidence="1">
    <location>
        <begin position="134"/>
        <end position="154"/>
    </location>
</feature>
<accession>A0A250K4U3</accession>
<dbReference type="KEGG" id="mmas:MYMAC_006722"/>
<organism evidence="2 3">
    <name type="scientific">Corallococcus macrosporus DSM 14697</name>
    <dbReference type="NCBI Taxonomy" id="1189310"/>
    <lineage>
        <taxon>Bacteria</taxon>
        <taxon>Pseudomonadati</taxon>
        <taxon>Myxococcota</taxon>
        <taxon>Myxococcia</taxon>
        <taxon>Myxococcales</taxon>
        <taxon>Cystobacterineae</taxon>
        <taxon>Myxococcaceae</taxon>
        <taxon>Corallococcus</taxon>
    </lineage>
</organism>
<dbReference type="InterPro" id="IPR016024">
    <property type="entry name" value="ARM-type_fold"/>
</dbReference>
<protein>
    <submittedName>
        <fullName evidence="2">Uncharacterized protein</fullName>
    </submittedName>
</protein>
<name>A0A250K4U3_9BACT</name>
<dbReference type="Pfam" id="PF13646">
    <property type="entry name" value="HEAT_2"/>
    <property type="match status" value="1"/>
</dbReference>
<reference evidence="2 3" key="1">
    <citation type="submission" date="2017-06" db="EMBL/GenBank/DDBJ databases">
        <title>Sequencing and comparative analysis of myxobacterial genomes.</title>
        <authorList>
            <person name="Rupp O."/>
            <person name="Goesmann A."/>
            <person name="Sogaard-Andersen L."/>
        </authorList>
    </citation>
    <scope>NUCLEOTIDE SEQUENCE [LARGE SCALE GENOMIC DNA]</scope>
    <source>
        <strain evidence="2 3">DSM 14697</strain>
    </source>
</reference>
<dbReference type="InterPro" id="IPR011989">
    <property type="entry name" value="ARM-like"/>
</dbReference>
<dbReference type="SUPFAM" id="SSF48371">
    <property type="entry name" value="ARM repeat"/>
    <property type="match status" value="1"/>
</dbReference>
<gene>
    <name evidence="2" type="ORF">MYMAC_006722</name>
</gene>
<keyword evidence="3" id="KW-1185">Reference proteome</keyword>
<proteinExistence type="predicted"/>